<keyword evidence="3" id="KW-1185">Reference proteome</keyword>
<dbReference type="Pfam" id="PF12276">
    <property type="entry name" value="DUF3617"/>
    <property type="match status" value="1"/>
</dbReference>
<dbReference type="OrthoDB" id="8536404at2"/>
<evidence type="ECO:0000313" key="3">
    <source>
        <dbReference type="Proteomes" id="UP000070433"/>
    </source>
</evidence>
<dbReference type="EMBL" id="CP010951">
    <property type="protein sequence ID" value="AMO23477.1"/>
    <property type="molecule type" value="Genomic_DNA"/>
</dbReference>
<proteinExistence type="predicted"/>
<sequence length="179" mass="18918">MNKQVIAVGLLALSCAAGAQSLKPGLWEVTQKTQAGGQMNDAMAQMQKEMANMPPDQRKMVEAMMARQGAGMGGGGAGMTVKMCMTKEMVERNQVTQPPQGDCKTTVQPRSGNTMKMSFSCANPPSSGEGQMTFTSPEAYSMKMKVNTTAAGQPQKVSMDTSARWLGADCGNIKPVAAK</sequence>
<evidence type="ECO:0008006" key="4">
    <source>
        <dbReference type="Google" id="ProtNLM"/>
    </source>
</evidence>
<evidence type="ECO:0000256" key="1">
    <source>
        <dbReference type="SAM" id="SignalP"/>
    </source>
</evidence>
<name>A0A127JU31_9BURK</name>
<dbReference type="InterPro" id="IPR022061">
    <property type="entry name" value="DUF3617"/>
</dbReference>
<dbReference type="PROSITE" id="PS51257">
    <property type="entry name" value="PROKAR_LIPOPROTEIN"/>
    <property type="match status" value="1"/>
</dbReference>
<gene>
    <name evidence="2" type="ORF">UC35_11915</name>
</gene>
<dbReference type="Proteomes" id="UP000070433">
    <property type="component" value="Chromosome"/>
</dbReference>
<dbReference type="PATRIC" id="fig|94132.3.peg.2425"/>
<accession>A0A127JU31</accession>
<dbReference type="RefSeq" id="WP_061499761.1">
    <property type="nucleotide sequence ID" value="NZ_CP010951.1"/>
</dbReference>
<keyword evidence="1" id="KW-0732">Signal</keyword>
<protein>
    <recommendedName>
        <fullName evidence="4">DUF3617 domain-containing protein</fullName>
    </recommendedName>
</protein>
<dbReference type="AlphaFoldDB" id="A0A127JU31"/>
<evidence type="ECO:0000313" key="2">
    <source>
        <dbReference type="EMBL" id="AMO23477.1"/>
    </source>
</evidence>
<reference evidence="2 3" key="1">
    <citation type="journal article" date="2014" name="Int. J. Syst. Evol. Microbiol.">
        <title>Ramlibacter solisilvae sp. nov., isolated from forest soil, and emended description of the genus Ramlibacter.</title>
        <authorList>
            <person name="Lee H.J."/>
            <person name="Lee S.H."/>
            <person name="Lee S.S."/>
            <person name="Lee J.S."/>
            <person name="Kim Y."/>
            <person name="Kim S.C."/>
            <person name="Jeon C.O."/>
        </authorList>
    </citation>
    <scope>NUCLEOTIDE SEQUENCE [LARGE SCALE GENOMIC DNA]</scope>
    <source>
        <strain evidence="2 3">5-10</strain>
    </source>
</reference>
<organism evidence="2 3">
    <name type="scientific">Ramlibacter tataouinensis</name>
    <dbReference type="NCBI Taxonomy" id="94132"/>
    <lineage>
        <taxon>Bacteria</taxon>
        <taxon>Pseudomonadati</taxon>
        <taxon>Pseudomonadota</taxon>
        <taxon>Betaproteobacteria</taxon>
        <taxon>Burkholderiales</taxon>
        <taxon>Comamonadaceae</taxon>
        <taxon>Ramlibacter</taxon>
    </lineage>
</organism>
<feature type="signal peptide" evidence="1">
    <location>
        <begin position="1"/>
        <end position="19"/>
    </location>
</feature>
<feature type="chain" id="PRO_5007449525" description="DUF3617 domain-containing protein" evidence="1">
    <location>
        <begin position="20"/>
        <end position="179"/>
    </location>
</feature>